<accession>A0A1G2EWN3</accession>
<evidence type="ECO:0000313" key="1">
    <source>
        <dbReference type="EMBL" id="OGZ29912.1"/>
    </source>
</evidence>
<dbReference type="AlphaFoldDB" id="A0A1G2EWN3"/>
<comment type="caution">
    <text evidence="1">The sequence shown here is derived from an EMBL/GenBank/DDBJ whole genome shotgun (WGS) entry which is preliminary data.</text>
</comment>
<dbReference type="Gene3D" id="1.10.3210.10">
    <property type="entry name" value="Hypothetical protein af1432"/>
    <property type="match status" value="1"/>
</dbReference>
<sequence>MDLEILKDEESAYQRVLEIRSQFRPELFAEASFALPKDREYAFAYSSDITLRILSYLEVAGIPFNQADPGHGIGHWIRDLINAHLLLEKLEFEPVHILTGMAGGALHDIGCAFVPRYNEPSTPLRHAEVSGLVLDQIFSECDFGLTRAQRLLIQWAVMAHTLYSVPQKVMWRGREFITEPYLDLDKDQKPLYGIWIARWVDSFEAHGSETFPARHWITLSEEHKDFNDRQFFAVKFSEHVRLILRTQEEIERDHGKYTMLEHLRRLNNDQATIHRKHDFGRTLKIMETKRERMRGFLRGVTEPLKLFTEKERVRIAERWTSFLSNVIEPSQAGLNAAGKLEKMFFSLDSKIQNAWCNGFEIAIQDYENWRKDLIRIFAGRGLTLDLYNLPFVGDSIISG</sequence>
<protein>
    <recommendedName>
        <fullName evidence="3">HD domain-containing protein</fullName>
    </recommendedName>
</protein>
<proteinExistence type="predicted"/>
<dbReference type="EMBL" id="MHMQ01000031">
    <property type="protein sequence ID" value="OGZ29912.1"/>
    <property type="molecule type" value="Genomic_DNA"/>
</dbReference>
<organism evidence="1 2">
    <name type="scientific">Candidatus Niyogibacteria bacterium RIFCSPLOWO2_01_FULL_45_48</name>
    <dbReference type="NCBI Taxonomy" id="1801724"/>
    <lineage>
        <taxon>Bacteria</taxon>
        <taxon>Candidatus Niyogiibacteriota</taxon>
    </lineage>
</organism>
<dbReference type="Proteomes" id="UP000177486">
    <property type="component" value="Unassembled WGS sequence"/>
</dbReference>
<gene>
    <name evidence="1" type="ORF">A2931_00900</name>
</gene>
<evidence type="ECO:0008006" key="3">
    <source>
        <dbReference type="Google" id="ProtNLM"/>
    </source>
</evidence>
<reference evidence="1 2" key="1">
    <citation type="journal article" date="2016" name="Nat. Commun.">
        <title>Thousands of microbial genomes shed light on interconnected biogeochemical processes in an aquifer system.</title>
        <authorList>
            <person name="Anantharaman K."/>
            <person name="Brown C.T."/>
            <person name="Hug L.A."/>
            <person name="Sharon I."/>
            <person name="Castelle C.J."/>
            <person name="Probst A.J."/>
            <person name="Thomas B.C."/>
            <person name="Singh A."/>
            <person name="Wilkins M.J."/>
            <person name="Karaoz U."/>
            <person name="Brodie E.L."/>
            <person name="Williams K.H."/>
            <person name="Hubbard S.S."/>
            <person name="Banfield J.F."/>
        </authorList>
    </citation>
    <scope>NUCLEOTIDE SEQUENCE [LARGE SCALE GENOMIC DNA]</scope>
</reference>
<evidence type="ECO:0000313" key="2">
    <source>
        <dbReference type="Proteomes" id="UP000177486"/>
    </source>
</evidence>
<name>A0A1G2EWN3_9BACT</name>
<dbReference type="SUPFAM" id="SSF109604">
    <property type="entry name" value="HD-domain/PDEase-like"/>
    <property type="match status" value="1"/>
</dbReference>